<organism evidence="1 2">
    <name type="scientific">Lelliottia wanjuensis</name>
    <dbReference type="NCBI Taxonomy" id="3050585"/>
    <lineage>
        <taxon>Bacteria</taxon>
        <taxon>Pseudomonadati</taxon>
        <taxon>Pseudomonadota</taxon>
        <taxon>Gammaproteobacteria</taxon>
        <taxon>Enterobacterales</taxon>
        <taxon>Enterobacteriaceae</taxon>
        <taxon>Lelliottia</taxon>
    </lineage>
</organism>
<dbReference type="GO" id="GO:0003677">
    <property type="term" value="F:DNA binding"/>
    <property type="evidence" value="ECO:0007669"/>
    <property type="project" value="InterPro"/>
</dbReference>
<sequence>MSSMVLITKDNYLYNGIKQFLPVRRLQEIIYSKEHASECLVLIDSRVSLRYLEDVYSWLSALFDKTKALVLKMESETCQVSPMPRRHNAVDMKSPGEQIACDILSELETFSADKWQRKIYVEINERETTLIRSLLADIDVEEIAERLCCSYKQVYKLRDKMCQRLNAKHFYMVCLYVFRHDLLNREYLLPTTWLRG</sequence>
<gene>
    <name evidence="1" type="ORF">QQF32_22620</name>
</gene>
<dbReference type="GO" id="GO:0006355">
    <property type="term" value="P:regulation of DNA-templated transcription"/>
    <property type="evidence" value="ECO:0007669"/>
    <property type="project" value="InterPro"/>
</dbReference>
<name>A0AAP4FYJ3_9ENTR</name>
<evidence type="ECO:0000313" key="2">
    <source>
        <dbReference type="Proteomes" id="UP001223214"/>
    </source>
</evidence>
<reference evidence="1 2" key="1">
    <citation type="submission" date="2023-06" db="EMBL/GenBank/DDBJ databases">
        <title>Identification and characterization of antibiotic-resistant Gram-negative bacteria.</title>
        <authorList>
            <person name="Cho G.-S."/>
            <person name="Lee J."/>
            <person name="Tai E."/>
            <person name="Jeong S."/>
            <person name="Kim I."/>
            <person name="Kim B.-E."/>
            <person name="Jeong M.-I."/>
            <person name="Oh K.-K."/>
            <person name="Franz C.M.A.P."/>
        </authorList>
    </citation>
    <scope>NUCLEOTIDE SEQUENCE [LARGE SCALE GENOMIC DNA]</scope>
    <source>
        <strain evidence="1 2">V106_12</strain>
    </source>
</reference>
<dbReference type="RefSeq" id="WP_285149895.1">
    <property type="nucleotide sequence ID" value="NZ_JASSOM010000089.1"/>
</dbReference>
<dbReference type="EMBL" id="JASSOM010000089">
    <property type="protein sequence ID" value="MDK9365993.1"/>
    <property type="molecule type" value="Genomic_DNA"/>
</dbReference>
<keyword evidence="2" id="KW-1185">Reference proteome</keyword>
<proteinExistence type="predicted"/>
<dbReference type="AlphaFoldDB" id="A0AAP4FYJ3"/>
<dbReference type="Proteomes" id="UP001223214">
    <property type="component" value="Unassembled WGS sequence"/>
</dbReference>
<dbReference type="SUPFAM" id="SSF46894">
    <property type="entry name" value="C-terminal effector domain of the bipartite response regulators"/>
    <property type="match status" value="1"/>
</dbReference>
<comment type="caution">
    <text evidence="1">The sequence shown here is derived from an EMBL/GenBank/DDBJ whole genome shotgun (WGS) entry which is preliminary data.</text>
</comment>
<protein>
    <submittedName>
        <fullName evidence="1">Uncharacterized protein</fullName>
    </submittedName>
</protein>
<evidence type="ECO:0000313" key="1">
    <source>
        <dbReference type="EMBL" id="MDK9365993.1"/>
    </source>
</evidence>
<dbReference type="InterPro" id="IPR016032">
    <property type="entry name" value="Sig_transdc_resp-reg_C-effctor"/>
</dbReference>
<accession>A0AAP4FYJ3</accession>